<evidence type="ECO:0000256" key="2">
    <source>
        <dbReference type="ARBA" id="ARBA00022840"/>
    </source>
</evidence>
<dbReference type="Proteomes" id="UP000262325">
    <property type="component" value="Unassembled WGS sequence"/>
</dbReference>
<organism evidence="4 5">
    <name type="scientific">Flexistipes sinusarabici</name>
    <dbReference type="NCBI Taxonomy" id="2352"/>
    <lineage>
        <taxon>Bacteria</taxon>
        <taxon>Pseudomonadati</taxon>
        <taxon>Deferribacterota</taxon>
        <taxon>Deferribacteres</taxon>
        <taxon>Deferribacterales</taxon>
        <taxon>Flexistipitaceae</taxon>
        <taxon>Flexistipes</taxon>
    </lineage>
</organism>
<gene>
    <name evidence="4" type="ORF">DHM44_08150</name>
</gene>
<dbReference type="Gene3D" id="3.90.650.10">
    <property type="entry name" value="PurM-like C-terminal domain"/>
    <property type="match status" value="1"/>
</dbReference>
<comment type="caution">
    <text evidence="4">The sequence shown here is derived from an EMBL/GenBank/DDBJ whole genome shotgun (WGS) entry which is preliminary data.</text>
</comment>
<dbReference type="InterPro" id="IPR004536">
    <property type="entry name" value="SPS/SelD"/>
</dbReference>
<dbReference type="EMBL" id="DPPF01000166">
    <property type="protein sequence ID" value="HCW93640.1"/>
    <property type="molecule type" value="Genomic_DNA"/>
</dbReference>
<sequence>PLGIGIITTAIKGEMAEKDEISDVTELMLLSNQKASEIIKNYPVSACTDITGYGLAGHALEMSKFSGCSINFFTEKIPVIEGALNYAEMGIIPAGAYHNRQFLDHHYSFSENHRNKEMLMFDPQTSGGLLIGVNRKYADELVNELKRSGYKDCSIIGEAADLSDHYIVFE</sequence>
<evidence type="ECO:0000313" key="5">
    <source>
        <dbReference type="Proteomes" id="UP000262325"/>
    </source>
</evidence>
<evidence type="ECO:0000256" key="1">
    <source>
        <dbReference type="ARBA" id="ARBA00022741"/>
    </source>
</evidence>
<evidence type="ECO:0000313" key="4">
    <source>
        <dbReference type="EMBL" id="HCW93640.1"/>
    </source>
</evidence>
<accession>A0A3D5QDA8</accession>
<keyword evidence="2" id="KW-0067">ATP-binding</keyword>
<dbReference type="GO" id="GO:0016260">
    <property type="term" value="P:selenocysteine biosynthetic process"/>
    <property type="evidence" value="ECO:0007669"/>
    <property type="project" value="TreeGrafter"/>
</dbReference>
<name>A0A3D5QDA8_FLESI</name>
<dbReference type="SUPFAM" id="SSF56042">
    <property type="entry name" value="PurM C-terminal domain-like"/>
    <property type="match status" value="1"/>
</dbReference>
<feature type="non-terminal residue" evidence="4">
    <location>
        <position position="1"/>
    </location>
</feature>
<dbReference type="InterPro" id="IPR010918">
    <property type="entry name" value="PurM-like_C_dom"/>
</dbReference>
<keyword evidence="1" id="KW-0547">Nucleotide-binding</keyword>
<dbReference type="GO" id="GO:0004756">
    <property type="term" value="F:selenide, water dikinase activity"/>
    <property type="evidence" value="ECO:0007669"/>
    <property type="project" value="TreeGrafter"/>
</dbReference>
<proteinExistence type="predicted"/>
<keyword evidence="4" id="KW-0418">Kinase</keyword>
<dbReference type="PANTHER" id="PTHR10256:SF0">
    <property type="entry name" value="INACTIVE SELENIDE, WATER DIKINASE-LIKE PROTEIN-RELATED"/>
    <property type="match status" value="1"/>
</dbReference>
<dbReference type="InterPro" id="IPR036676">
    <property type="entry name" value="PurM-like_C_sf"/>
</dbReference>
<keyword evidence="4" id="KW-0808">Transferase</keyword>
<feature type="domain" description="PurM-like C-terminal" evidence="3">
    <location>
        <begin position="3"/>
        <end position="161"/>
    </location>
</feature>
<dbReference type="Pfam" id="PF02769">
    <property type="entry name" value="AIRS_C"/>
    <property type="match status" value="1"/>
</dbReference>
<reference evidence="4 5" key="1">
    <citation type="journal article" date="2018" name="Nat. Biotechnol.">
        <title>A standardized bacterial taxonomy based on genome phylogeny substantially revises the tree of life.</title>
        <authorList>
            <person name="Parks D.H."/>
            <person name="Chuvochina M."/>
            <person name="Waite D.W."/>
            <person name="Rinke C."/>
            <person name="Skarshewski A."/>
            <person name="Chaumeil P.A."/>
            <person name="Hugenholtz P."/>
        </authorList>
    </citation>
    <scope>NUCLEOTIDE SEQUENCE [LARGE SCALE GENOMIC DNA]</scope>
    <source>
        <strain evidence="4">UBA8672</strain>
    </source>
</reference>
<protein>
    <submittedName>
        <fullName evidence="4">Selenide, water dikinase SelD</fullName>
    </submittedName>
</protein>
<dbReference type="GO" id="GO:0005737">
    <property type="term" value="C:cytoplasm"/>
    <property type="evidence" value="ECO:0007669"/>
    <property type="project" value="TreeGrafter"/>
</dbReference>
<dbReference type="AlphaFoldDB" id="A0A3D5QDA8"/>
<dbReference type="GO" id="GO:0005524">
    <property type="term" value="F:ATP binding"/>
    <property type="evidence" value="ECO:0007669"/>
    <property type="project" value="UniProtKB-KW"/>
</dbReference>
<evidence type="ECO:0000259" key="3">
    <source>
        <dbReference type="Pfam" id="PF02769"/>
    </source>
</evidence>
<dbReference type="PANTHER" id="PTHR10256">
    <property type="entry name" value="SELENIDE, WATER DIKINASE"/>
    <property type="match status" value="1"/>
</dbReference>